<organism evidence="1 2">
    <name type="scientific">Dermacentor silvarum</name>
    <name type="common">Tick</name>
    <dbReference type="NCBI Taxonomy" id="543639"/>
    <lineage>
        <taxon>Eukaryota</taxon>
        <taxon>Metazoa</taxon>
        <taxon>Ecdysozoa</taxon>
        <taxon>Arthropoda</taxon>
        <taxon>Chelicerata</taxon>
        <taxon>Arachnida</taxon>
        <taxon>Acari</taxon>
        <taxon>Parasitiformes</taxon>
        <taxon>Ixodida</taxon>
        <taxon>Ixodoidea</taxon>
        <taxon>Ixodidae</taxon>
        <taxon>Rhipicephalinae</taxon>
        <taxon>Dermacentor</taxon>
    </lineage>
</organism>
<name>A0ACB8E1Y5_DERSI</name>
<accession>A0ACB8E1Y5</accession>
<dbReference type="Proteomes" id="UP000821865">
    <property type="component" value="Chromosome 1"/>
</dbReference>
<keyword evidence="2" id="KW-1185">Reference proteome</keyword>
<comment type="caution">
    <text evidence="1">The sequence shown here is derived from an EMBL/GenBank/DDBJ whole genome shotgun (WGS) entry which is preliminary data.</text>
</comment>
<evidence type="ECO:0000313" key="2">
    <source>
        <dbReference type="Proteomes" id="UP000821865"/>
    </source>
</evidence>
<proteinExistence type="predicted"/>
<sequence length="222" mass="24370">MTAFPKLHQHHLGLEGEAAKPTLQQQASEQAQHAVAQGSAALSGDFGPAVGTLEAPPCSEFNAGYCPYTEDYPIDVVTEVTRFLRWPLEKLFRDLRHSQSPPLADDGSGSLACDTVTRIVRPGWAKNTLGRWLVVINTLYYEQLVTEISCRYENSACNLVAPCFYASCQQRYNLQTLLVIDPTDPYKGPLLSRFLFPSCCVCSAPGGDSQRAAANHKYSAEP</sequence>
<reference evidence="1" key="1">
    <citation type="submission" date="2020-05" db="EMBL/GenBank/DDBJ databases">
        <title>Large-scale comparative analyses of tick genomes elucidate their genetic diversity and vector capacities.</title>
        <authorList>
            <person name="Jia N."/>
            <person name="Wang J."/>
            <person name="Shi W."/>
            <person name="Du L."/>
            <person name="Sun Y."/>
            <person name="Zhan W."/>
            <person name="Jiang J."/>
            <person name="Wang Q."/>
            <person name="Zhang B."/>
            <person name="Ji P."/>
            <person name="Sakyi L.B."/>
            <person name="Cui X."/>
            <person name="Yuan T."/>
            <person name="Jiang B."/>
            <person name="Yang W."/>
            <person name="Lam T.T.-Y."/>
            <person name="Chang Q."/>
            <person name="Ding S."/>
            <person name="Wang X."/>
            <person name="Zhu J."/>
            <person name="Ruan X."/>
            <person name="Zhao L."/>
            <person name="Wei J."/>
            <person name="Que T."/>
            <person name="Du C."/>
            <person name="Cheng J."/>
            <person name="Dai P."/>
            <person name="Han X."/>
            <person name="Huang E."/>
            <person name="Gao Y."/>
            <person name="Liu J."/>
            <person name="Shao H."/>
            <person name="Ye R."/>
            <person name="Li L."/>
            <person name="Wei W."/>
            <person name="Wang X."/>
            <person name="Wang C."/>
            <person name="Yang T."/>
            <person name="Huo Q."/>
            <person name="Li W."/>
            <person name="Guo W."/>
            <person name="Chen H."/>
            <person name="Zhou L."/>
            <person name="Ni X."/>
            <person name="Tian J."/>
            <person name="Zhou Y."/>
            <person name="Sheng Y."/>
            <person name="Liu T."/>
            <person name="Pan Y."/>
            <person name="Xia L."/>
            <person name="Li J."/>
            <person name="Zhao F."/>
            <person name="Cao W."/>
        </authorList>
    </citation>
    <scope>NUCLEOTIDE SEQUENCE</scope>
    <source>
        <strain evidence="1">Dsil-2018</strain>
    </source>
</reference>
<protein>
    <submittedName>
        <fullName evidence="1">Uncharacterized protein</fullName>
    </submittedName>
</protein>
<dbReference type="EMBL" id="CM023470">
    <property type="protein sequence ID" value="KAH7980760.1"/>
    <property type="molecule type" value="Genomic_DNA"/>
</dbReference>
<evidence type="ECO:0000313" key="1">
    <source>
        <dbReference type="EMBL" id="KAH7980760.1"/>
    </source>
</evidence>
<gene>
    <name evidence="1" type="ORF">HPB49_018993</name>
</gene>